<comment type="caution">
    <text evidence="2">The sequence shown here is derived from an EMBL/GenBank/DDBJ whole genome shotgun (WGS) entry which is preliminary data.</text>
</comment>
<dbReference type="OrthoDB" id="1908108at2759"/>
<dbReference type="AlphaFoldDB" id="A0A8T2URL6"/>
<dbReference type="Proteomes" id="UP000825935">
    <property type="component" value="Chromosome 4"/>
</dbReference>
<evidence type="ECO:0000313" key="2">
    <source>
        <dbReference type="EMBL" id="KAH7438851.1"/>
    </source>
</evidence>
<evidence type="ECO:0000313" key="3">
    <source>
        <dbReference type="Proteomes" id="UP000825935"/>
    </source>
</evidence>
<dbReference type="InterPro" id="IPR006734">
    <property type="entry name" value="PLATZ"/>
</dbReference>
<keyword evidence="3" id="KW-1185">Reference proteome</keyword>
<proteinExistence type="predicted"/>
<feature type="compositionally biased region" description="Polar residues" evidence="1">
    <location>
        <begin position="174"/>
        <end position="183"/>
    </location>
</feature>
<dbReference type="PANTHER" id="PTHR31065:SF35">
    <property type="entry name" value="PLATZ TRANSCRIPTION FACTOR FAMILY PROTEIN"/>
    <property type="match status" value="1"/>
</dbReference>
<gene>
    <name evidence="2" type="ORF">KP509_04G033700</name>
</gene>
<dbReference type="Pfam" id="PF04640">
    <property type="entry name" value="PLATZ"/>
    <property type="match status" value="1"/>
</dbReference>
<evidence type="ECO:0000256" key="1">
    <source>
        <dbReference type="SAM" id="MobiDB-lite"/>
    </source>
</evidence>
<organism evidence="2 3">
    <name type="scientific">Ceratopteris richardii</name>
    <name type="common">Triangle waterfern</name>
    <dbReference type="NCBI Taxonomy" id="49495"/>
    <lineage>
        <taxon>Eukaryota</taxon>
        <taxon>Viridiplantae</taxon>
        <taxon>Streptophyta</taxon>
        <taxon>Embryophyta</taxon>
        <taxon>Tracheophyta</taxon>
        <taxon>Polypodiopsida</taxon>
        <taxon>Polypodiidae</taxon>
        <taxon>Polypodiales</taxon>
        <taxon>Pteridineae</taxon>
        <taxon>Pteridaceae</taxon>
        <taxon>Parkerioideae</taxon>
        <taxon>Ceratopteris</taxon>
    </lineage>
</organism>
<protein>
    <recommendedName>
        <fullName evidence="4">PLATZ transcription factor family protein</fullName>
    </recommendedName>
</protein>
<feature type="region of interest" description="Disordered" evidence="1">
    <location>
        <begin position="172"/>
        <end position="206"/>
    </location>
</feature>
<evidence type="ECO:0008006" key="4">
    <source>
        <dbReference type="Google" id="ProtNLM"/>
    </source>
</evidence>
<sequence>MGKQVDPLTFGADVNLLKYTSHAPAWLLHLLRTTFFSTCSIHADSNKSECNQYCLDCMGAAFCPSCMVSHKEHHVIQIRRSSYHDVVRVSEIQRMVDLSGIQSYIINSARVVFINGRPQLRHGKGVTNNCEICDRSLRDTFRFCSLGCKVNLAGIIRHHPEMTFLLERSKPAHNVTSNNSSGGNDKPTKPSIDTAEAESNSHFKRPRTSTIANACVKMKPQQKMNMMIDSSNVNMHEDEDSHSSLSSETTNSTYTKFRCNSGEHSCQMIEWGDVNRLGPVKLGTYNHHKTKYTKLSPTSTLRSCYDNPPTFYHSTFLSFKISPRNSISPAALATLSRKTPNRRKGVPHRAHMGV</sequence>
<name>A0A8T2URL6_CERRI</name>
<dbReference type="EMBL" id="CM035409">
    <property type="protein sequence ID" value="KAH7438851.1"/>
    <property type="molecule type" value="Genomic_DNA"/>
</dbReference>
<accession>A0A8T2URL6</accession>
<dbReference type="PANTHER" id="PTHR31065">
    <property type="entry name" value="PLATZ TRANSCRIPTION FACTOR FAMILY PROTEIN"/>
    <property type="match status" value="1"/>
</dbReference>
<reference evidence="2" key="1">
    <citation type="submission" date="2021-08" db="EMBL/GenBank/DDBJ databases">
        <title>WGS assembly of Ceratopteris richardii.</title>
        <authorList>
            <person name="Marchant D.B."/>
            <person name="Chen G."/>
            <person name="Jenkins J."/>
            <person name="Shu S."/>
            <person name="Leebens-Mack J."/>
            <person name="Grimwood J."/>
            <person name="Schmutz J."/>
            <person name="Soltis P."/>
            <person name="Soltis D."/>
            <person name="Chen Z.-H."/>
        </authorList>
    </citation>
    <scope>NUCLEOTIDE SEQUENCE</scope>
    <source>
        <strain evidence="2">Whitten #5841</strain>
        <tissue evidence="2">Leaf</tissue>
    </source>
</reference>